<accession>A0AA35R0M8</accession>
<evidence type="ECO:0000313" key="2">
    <source>
        <dbReference type="Proteomes" id="UP001174909"/>
    </source>
</evidence>
<sequence length="57" mass="6420">MRLESVGSASCGTRVSLADGRTGDHWFGWVSEQHHCKIHAACRQEQEPPLQDMQQQV</sequence>
<dbReference type="AlphaFoldDB" id="A0AA35R0M8"/>
<reference evidence="1" key="1">
    <citation type="submission" date="2023-03" db="EMBL/GenBank/DDBJ databases">
        <authorList>
            <person name="Steffen K."/>
            <person name="Cardenas P."/>
        </authorList>
    </citation>
    <scope>NUCLEOTIDE SEQUENCE</scope>
</reference>
<keyword evidence="2" id="KW-1185">Reference proteome</keyword>
<dbReference type="Proteomes" id="UP001174909">
    <property type="component" value="Unassembled WGS sequence"/>
</dbReference>
<evidence type="ECO:0000313" key="1">
    <source>
        <dbReference type="EMBL" id="CAI7999198.1"/>
    </source>
</evidence>
<organism evidence="1 2">
    <name type="scientific">Geodia barretti</name>
    <name type="common">Barrett's horny sponge</name>
    <dbReference type="NCBI Taxonomy" id="519541"/>
    <lineage>
        <taxon>Eukaryota</taxon>
        <taxon>Metazoa</taxon>
        <taxon>Porifera</taxon>
        <taxon>Demospongiae</taxon>
        <taxon>Heteroscleromorpha</taxon>
        <taxon>Tetractinellida</taxon>
        <taxon>Astrophorina</taxon>
        <taxon>Geodiidae</taxon>
        <taxon>Geodia</taxon>
    </lineage>
</organism>
<proteinExistence type="predicted"/>
<gene>
    <name evidence="1" type="ORF">GBAR_LOCUS2644</name>
</gene>
<comment type="caution">
    <text evidence="1">The sequence shown here is derived from an EMBL/GenBank/DDBJ whole genome shotgun (WGS) entry which is preliminary data.</text>
</comment>
<name>A0AA35R0M8_GEOBA</name>
<dbReference type="EMBL" id="CASHTH010000363">
    <property type="protein sequence ID" value="CAI7999198.1"/>
    <property type="molecule type" value="Genomic_DNA"/>
</dbReference>
<protein>
    <submittedName>
        <fullName evidence="1">Uncharacterized protein</fullName>
    </submittedName>
</protein>